<keyword evidence="2" id="KW-1185">Reference proteome</keyword>
<reference evidence="1 2" key="1">
    <citation type="journal article" date="2008" name="PLoS ONE">
        <title>Environmental adaptation: genomic analysis of the piezotolerant and psychrotolerant deep-sea iron reducing bacterium Shewanella piezotolerans WP3.</title>
        <authorList>
            <person name="Wang F."/>
            <person name="Wang J."/>
            <person name="Jian H."/>
            <person name="Zhang B."/>
            <person name="Li S."/>
            <person name="Wang F."/>
            <person name="Zeng X."/>
            <person name="Gao L."/>
            <person name="Bartlett D.H."/>
            <person name="Yu J."/>
            <person name="Hu S."/>
            <person name="Xiao X."/>
        </authorList>
    </citation>
    <scope>NUCLEOTIDE SEQUENCE [LARGE SCALE GENOMIC DNA]</scope>
    <source>
        <strain evidence="2">WP3 / JCM 13877</strain>
    </source>
</reference>
<dbReference type="Proteomes" id="UP000000753">
    <property type="component" value="Chromosome"/>
</dbReference>
<name>B8CHT3_SHEPW</name>
<dbReference type="HOGENOM" id="CLU_3405375_0_0_6"/>
<evidence type="ECO:0000313" key="1">
    <source>
        <dbReference type="EMBL" id="ACJ27209.1"/>
    </source>
</evidence>
<protein>
    <submittedName>
        <fullName evidence="1">Uncharacterized protein</fullName>
    </submittedName>
</protein>
<gene>
    <name evidence="1" type="ordered locus">swp_0375</name>
</gene>
<organism evidence="1 2">
    <name type="scientific">Shewanella piezotolerans (strain WP3 / JCM 13877)</name>
    <dbReference type="NCBI Taxonomy" id="225849"/>
    <lineage>
        <taxon>Bacteria</taxon>
        <taxon>Pseudomonadati</taxon>
        <taxon>Pseudomonadota</taxon>
        <taxon>Gammaproteobacteria</taxon>
        <taxon>Alteromonadales</taxon>
        <taxon>Shewanellaceae</taxon>
        <taxon>Shewanella</taxon>
    </lineage>
</organism>
<dbReference type="EMBL" id="CP000472">
    <property type="protein sequence ID" value="ACJ27209.1"/>
    <property type="molecule type" value="Genomic_DNA"/>
</dbReference>
<evidence type="ECO:0000313" key="2">
    <source>
        <dbReference type="Proteomes" id="UP000000753"/>
    </source>
</evidence>
<dbReference type="AlphaFoldDB" id="B8CHT3"/>
<sequence>MKQSLTLQTSLLFRNKKAPLIGAFLLAIAY</sequence>
<dbReference type="KEGG" id="swp:swp_0375"/>
<proteinExistence type="predicted"/>
<accession>B8CHT3</accession>